<sequence length="543" mass="60981">MVRELPREIDSCIGSYTHLRDFPRQDEALHMLKRIASVVKPIMRARHWKVGQLCEFYPDQNNLLGLNYNRGQRILLRLRYAGDRSQFLPFEQVMDTMLHELSHIVHGPHDHVFHALWDQLREELEGLFMKGYTGEGFLSRGHKLGGQVPYSEIQRITRVEAERRKAEREASKKRSGHKLGGPKPPPGRSIRNIIADTVERRNRTDKGCGNENRNEEEIRQISETWRRNGFRTQAEEDAANEAAIAQALWELVQEDEKRKYGSSYVPPTAQNPYGNGGGTLVNGGEGSSSGTYYPPPQRPNSDAYRPPTNQPPPSRSRPTSAPVSSGYNSTITEYYSPQPQPPPRPPIIGDGHSGGHTYYPPQHQISRPPPIPIATRPPPTTPLQPRLPSPDLEAYWECSVCTFHNSLHRPQNCEMCSAPGPALGPSSSTATSNSASSRPPPQPPRPQPEVIDLTSSPPVPPRPRPSRNSRLLPEPNPRRSSRNPFRNNTSTSTTKRSSTNSSSTTTTTQPKSQPSWWGCSHCGNRMESQWWTCNVCGKMKDWS</sequence>
<feature type="region of interest" description="Disordered" evidence="4">
    <location>
        <begin position="261"/>
        <end position="387"/>
    </location>
</feature>
<dbReference type="InterPro" id="IPR001876">
    <property type="entry name" value="Znf_RanBP2"/>
</dbReference>
<dbReference type="EMBL" id="MU866294">
    <property type="protein sequence ID" value="KAK4174216.1"/>
    <property type="molecule type" value="Genomic_DNA"/>
</dbReference>
<evidence type="ECO:0000313" key="6">
    <source>
        <dbReference type="EMBL" id="KAK4174216.1"/>
    </source>
</evidence>
<dbReference type="Proteomes" id="UP001302321">
    <property type="component" value="Unassembled WGS sequence"/>
</dbReference>
<feature type="compositionally biased region" description="Low complexity" evidence="4">
    <location>
        <begin position="482"/>
        <end position="515"/>
    </location>
</feature>
<feature type="region of interest" description="Disordered" evidence="4">
    <location>
        <begin position="197"/>
        <end position="216"/>
    </location>
</feature>
<reference evidence="6" key="2">
    <citation type="submission" date="2023-05" db="EMBL/GenBank/DDBJ databases">
        <authorList>
            <consortium name="Lawrence Berkeley National Laboratory"/>
            <person name="Steindorff A."/>
            <person name="Hensen N."/>
            <person name="Bonometti L."/>
            <person name="Westerberg I."/>
            <person name="Brannstrom I.O."/>
            <person name="Guillou S."/>
            <person name="Cros-Aarteil S."/>
            <person name="Calhoun S."/>
            <person name="Haridas S."/>
            <person name="Kuo A."/>
            <person name="Mondo S."/>
            <person name="Pangilinan J."/>
            <person name="Riley R."/>
            <person name="Labutti K."/>
            <person name="Andreopoulos B."/>
            <person name="Lipzen A."/>
            <person name="Chen C."/>
            <person name="Yanf M."/>
            <person name="Daum C."/>
            <person name="Ng V."/>
            <person name="Clum A."/>
            <person name="Ohm R."/>
            <person name="Martin F."/>
            <person name="Silar P."/>
            <person name="Natvig D."/>
            <person name="Lalanne C."/>
            <person name="Gautier V."/>
            <person name="Ament-Velasquez S.L."/>
            <person name="Kruys A."/>
            <person name="Hutchinson M.I."/>
            <person name="Powell A.J."/>
            <person name="Barry K."/>
            <person name="Miller A.N."/>
            <person name="Grigoriev I.V."/>
            <person name="Debuchy R."/>
            <person name="Gladieux P."/>
            <person name="Thoren M.H."/>
            <person name="Johannesson H."/>
        </authorList>
    </citation>
    <scope>NUCLEOTIDE SEQUENCE</scope>
    <source>
        <strain evidence="6">CBS 892.96</strain>
    </source>
</reference>
<proteinExistence type="predicted"/>
<feature type="compositionally biased region" description="Low complexity" evidence="4">
    <location>
        <begin position="316"/>
        <end position="325"/>
    </location>
</feature>
<dbReference type="GO" id="GO:0006281">
    <property type="term" value="P:DNA repair"/>
    <property type="evidence" value="ECO:0007669"/>
    <property type="project" value="TreeGrafter"/>
</dbReference>
<keyword evidence="7" id="KW-1185">Reference proteome</keyword>
<organism evidence="6 7">
    <name type="scientific">Triangularia setosa</name>
    <dbReference type="NCBI Taxonomy" id="2587417"/>
    <lineage>
        <taxon>Eukaryota</taxon>
        <taxon>Fungi</taxon>
        <taxon>Dikarya</taxon>
        <taxon>Ascomycota</taxon>
        <taxon>Pezizomycotina</taxon>
        <taxon>Sordariomycetes</taxon>
        <taxon>Sordariomycetidae</taxon>
        <taxon>Sordariales</taxon>
        <taxon>Podosporaceae</taxon>
        <taxon>Triangularia</taxon>
    </lineage>
</organism>
<evidence type="ECO:0000256" key="1">
    <source>
        <dbReference type="ARBA" id="ARBA00022723"/>
    </source>
</evidence>
<dbReference type="PANTHER" id="PTHR46622">
    <property type="entry name" value="DNA-DEPENDENT METALLOPROTEASE WSS1"/>
    <property type="match status" value="1"/>
</dbReference>
<feature type="compositionally biased region" description="Gly residues" evidence="4">
    <location>
        <begin position="274"/>
        <end position="287"/>
    </location>
</feature>
<keyword evidence="3" id="KW-0862">Zinc</keyword>
<keyword evidence="1" id="KW-0479">Metal-binding</keyword>
<dbReference type="GO" id="GO:0008237">
    <property type="term" value="F:metallopeptidase activity"/>
    <property type="evidence" value="ECO:0007669"/>
    <property type="project" value="TreeGrafter"/>
</dbReference>
<feature type="domain" description="WLM" evidence="5">
    <location>
        <begin position="4"/>
        <end position="203"/>
    </location>
</feature>
<feature type="compositionally biased region" description="Low complexity" evidence="4">
    <location>
        <begin position="421"/>
        <end position="437"/>
    </location>
</feature>
<dbReference type="AlphaFoldDB" id="A0AAN7A3P6"/>
<dbReference type="PROSITE" id="PS51397">
    <property type="entry name" value="WLM"/>
    <property type="match status" value="1"/>
</dbReference>
<evidence type="ECO:0000313" key="7">
    <source>
        <dbReference type="Proteomes" id="UP001302321"/>
    </source>
</evidence>
<accession>A0AAN7A3P6</accession>
<feature type="region of interest" description="Disordered" evidence="4">
    <location>
        <begin position="159"/>
        <end position="191"/>
    </location>
</feature>
<protein>
    <submittedName>
        <fullName evidence="6">WLM domain-containing protein</fullName>
    </submittedName>
</protein>
<dbReference type="GO" id="GO:0008270">
    <property type="term" value="F:zinc ion binding"/>
    <property type="evidence" value="ECO:0007669"/>
    <property type="project" value="UniProtKB-KW"/>
</dbReference>
<dbReference type="InterPro" id="IPR053000">
    <property type="entry name" value="WSS1-like_metalloprotease"/>
</dbReference>
<feature type="compositionally biased region" description="Pro residues" evidence="4">
    <location>
        <begin position="438"/>
        <end position="447"/>
    </location>
</feature>
<name>A0AAN7A3P6_9PEZI</name>
<reference evidence="6" key="1">
    <citation type="journal article" date="2023" name="Mol. Phylogenet. Evol.">
        <title>Genome-scale phylogeny and comparative genomics of the fungal order Sordariales.</title>
        <authorList>
            <person name="Hensen N."/>
            <person name="Bonometti L."/>
            <person name="Westerberg I."/>
            <person name="Brannstrom I.O."/>
            <person name="Guillou S."/>
            <person name="Cros-Aarteil S."/>
            <person name="Calhoun S."/>
            <person name="Haridas S."/>
            <person name="Kuo A."/>
            <person name="Mondo S."/>
            <person name="Pangilinan J."/>
            <person name="Riley R."/>
            <person name="LaButti K."/>
            <person name="Andreopoulos B."/>
            <person name="Lipzen A."/>
            <person name="Chen C."/>
            <person name="Yan M."/>
            <person name="Daum C."/>
            <person name="Ng V."/>
            <person name="Clum A."/>
            <person name="Steindorff A."/>
            <person name="Ohm R.A."/>
            <person name="Martin F."/>
            <person name="Silar P."/>
            <person name="Natvig D.O."/>
            <person name="Lalanne C."/>
            <person name="Gautier V."/>
            <person name="Ament-Velasquez S.L."/>
            <person name="Kruys A."/>
            <person name="Hutchinson M.I."/>
            <person name="Powell A.J."/>
            <person name="Barry K."/>
            <person name="Miller A.N."/>
            <person name="Grigoriev I.V."/>
            <person name="Debuchy R."/>
            <person name="Gladieux P."/>
            <person name="Hiltunen Thoren M."/>
            <person name="Johannesson H."/>
        </authorList>
    </citation>
    <scope>NUCLEOTIDE SEQUENCE</scope>
    <source>
        <strain evidence="6">CBS 892.96</strain>
    </source>
</reference>
<comment type="caution">
    <text evidence="6">The sequence shown here is derived from an EMBL/GenBank/DDBJ whole genome shotgun (WGS) entry which is preliminary data.</text>
</comment>
<evidence type="ECO:0000256" key="4">
    <source>
        <dbReference type="SAM" id="MobiDB-lite"/>
    </source>
</evidence>
<feature type="compositionally biased region" description="Polar residues" evidence="4">
    <location>
        <begin position="326"/>
        <end position="335"/>
    </location>
</feature>
<gene>
    <name evidence="6" type="ORF">QBC36DRAFT_334129</name>
</gene>
<feature type="region of interest" description="Disordered" evidence="4">
    <location>
        <begin position="421"/>
        <end position="516"/>
    </location>
</feature>
<dbReference type="InterPro" id="IPR013536">
    <property type="entry name" value="WLM_dom"/>
</dbReference>
<dbReference type="Gene3D" id="2.30.30.380">
    <property type="entry name" value="Zn-finger domain of Sec23/24"/>
    <property type="match status" value="1"/>
</dbReference>
<evidence type="ECO:0000256" key="3">
    <source>
        <dbReference type="ARBA" id="ARBA00022833"/>
    </source>
</evidence>
<keyword evidence="2" id="KW-0863">Zinc-finger</keyword>
<dbReference type="SMART" id="SM00547">
    <property type="entry name" value="ZnF_RBZ"/>
    <property type="match status" value="2"/>
</dbReference>
<dbReference type="PANTHER" id="PTHR46622:SF1">
    <property type="entry name" value="DNA-DEPENDENT METALLOPROTEASE WSS1"/>
    <property type="match status" value="1"/>
</dbReference>
<evidence type="ECO:0000259" key="5">
    <source>
        <dbReference type="PROSITE" id="PS51397"/>
    </source>
</evidence>
<dbReference type="GO" id="GO:0005634">
    <property type="term" value="C:nucleus"/>
    <property type="evidence" value="ECO:0007669"/>
    <property type="project" value="TreeGrafter"/>
</dbReference>
<feature type="compositionally biased region" description="Pro residues" evidence="4">
    <location>
        <begin position="367"/>
        <end position="387"/>
    </location>
</feature>
<evidence type="ECO:0000256" key="2">
    <source>
        <dbReference type="ARBA" id="ARBA00022771"/>
    </source>
</evidence>
<dbReference type="Pfam" id="PF08325">
    <property type="entry name" value="WLM"/>
    <property type="match status" value="1"/>
</dbReference>
<feature type="compositionally biased region" description="Basic and acidic residues" evidence="4">
    <location>
        <begin position="159"/>
        <end position="172"/>
    </location>
</feature>